<dbReference type="Gene3D" id="2.10.25.10">
    <property type="entry name" value="Laminin"/>
    <property type="match status" value="1"/>
</dbReference>
<gene>
    <name evidence="8" type="ORF">ASIM_LOCUS10417</name>
</gene>
<sequence>MNLLKHLLLAIFFTSAAFAQNDVPSKLLTLQKDTSFVTLSSIAWNLSEDGDQLIVPIRFRTRASKGRLFTLTGNDAATGSPLFTLSAYVQSSSIIIDVTNGDDSLLKRTDRQLPEANNGEEHSMSLHFNPVSKQLKVVFGQGTTDSYDQIEGIQTKPQIDLTLTAGSYGDHKGIVGCVTLVALSVGKRFALDFPETERSDEGVIDGCESLCDNHECNEVKIDYRLAEIKRALNKRLQTATNEGVLIHSNLLSATDGTSLGDFHLALIYENLHLTLGNLTEATLENVHLSPDNFHELVLTFDYGMSEVQLSLDGNITTASWYKPGKEIDISFGKEVLFTAGADEIGLSACLRQIYYGYFDVIDGYLRNSTKVKASEQLERCETSSATSLSDLQLLSPIHDDGLVEANDIPAEGLWAYEQKQKVLTPDEEEVLDSDADAFNDKVEDEMHETNKLVEDHISDHLSDKFVAVGYSRNILKKYVLYSSHVADIDMICNFQEMPEKKQLCENSEATFCKNHIECIKKGNIPVCVCKKGFAGEHCQFSTLPWNCDDVLTSGNTEPGTYIIDVDGSGPLLETYVNCQNGKTIIPHNMPNQTLMRAKDLGDLRFRINYRLFNEDQLRHLRDFSEECTQTMRYECVKAPLGFSWRKTWFTSLYDHEFSRLMDAGGSCQCANGQCGKCNCDSGQETSDFGTMLGIDAPVTNIYALNDPTDQRGLVTLSSLVCSGSAGRAQTHTATFRSRADSLALGDWDMRSLSFEFRTFEKELTILSSKDDVFDLELQDRTLHLLIDNFNVSLTPQSRLNNGEWHRVRIEILENTVRLSVRESAEYLPVGRPLSSTKIAIFVGGGRHGFLGCIRQIVFNAGKLMNIEALLFNEASIRLGCEDRCATHMCQHESRCEQDFENDAVRCVCRNNIIHSGPLCENSINQGSEVSLHNLKRGFLKVQMSSTSDAVKQRIVVSVRTDRRDALIIYMHDHLYNFVQVHLSDHTRIVLTTNYNRTVRQCEIVAKIGHGKYFECSLTKQAIQNYKDLFLDIVEPPVTPLKRKDDNQPFTLLFVGGLPTENYKGKLDPTYKTTVSTLLGCVRGLMIGDEVINLRDHKYWPYYPKEIDVIREGCKTGCEAIEPTCKNDGHCTFKWTNTDPSAELATCDCTRTSYYGKYCDKDAGAKFNGNALLRFNVGNILKQVIYDWSKIGEQTFDFAFATEPDSPRPQQLVTVHFTNNRLLEAILCKNGSLNVVISSPDSTYVHTFPFNYTDGYRHFFQSEFGGKTPLTITVDSSKFDFPSEVARTLSLANAIDYDFGGIMQSGTGAVAADYHVTAVDSSSQIHNYSGCISNIDINLNVGRMHFKPSIYLIDPSEEFAYGWTIFGDKPLLGNCSAFKIPGALPALQNNVNEPEWDSPFHAEVFYRPTQPVPATTTPPEGQSYWWIILLLIGFILLLILIILLICCCRKKKKEPEPEEGIPMGPKDKVNGGGNIPETAPLLPSGVIIEKPSKLVNNFDLPEPTQSLDRPYYNSPLQQKVSTSSSTTYFTAKQSFDTNDLASVPQANEMDFDDLDTTLKDYDEDATMLPDANDLSGFNRSDPQRLSSFKKGDPTVPHDSPLYRASNARPQPKPVACPESPVL</sequence>
<keyword evidence="4" id="KW-0472">Membrane</keyword>
<dbReference type="SMART" id="SM00181">
    <property type="entry name" value="EGF"/>
    <property type="match status" value="3"/>
</dbReference>
<keyword evidence="4" id="KW-1133">Transmembrane helix</keyword>
<dbReference type="OrthoDB" id="5989513at2759"/>
<feature type="domain" description="EGF-like" evidence="7">
    <location>
        <begin position="881"/>
        <end position="920"/>
    </location>
</feature>
<protein>
    <submittedName>
        <fullName evidence="10">LAM_G_DOMAIN domain-containing protein</fullName>
    </submittedName>
</protein>
<dbReference type="InterPro" id="IPR001791">
    <property type="entry name" value="Laminin_G"/>
</dbReference>
<reference evidence="8 9" key="2">
    <citation type="submission" date="2018-11" db="EMBL/GenBank/DDBJ databases">
        <authorList>
            <consortium name="Pathogen Informatics"/>
        </authorList>
    </citation>
    <scope>NUCLEOTIDE SEQUENCE [LARGE SCALE GENOMIC DNA]</scope>
</reference>
<feature type="disulfide bond" evidence="2">
    <location>
        <begin position="889"/>
        <end position="906"/>
    </location>
</feature>
<keyword evidence="2" id="KW-0245">EGF-like domain</keyword>
<dbReference type="Proteomes" id="UP000267096">
    <property type="component" value="Unassembled WGS sequence"/>
</dbReference>
<evidence type="ECO:0000259" key="6">
    <source>
        <dbReference type="PROSITE" id="PS50025"/>
    </source>
</evidence>
<dbReference type="InterPro" id="IPR050372">
    <property type="entry name" value="Neurexin-related_CASP"/>
</dbReference>
<feature type="domain" description="Laminin G" evidence="6">
    <location>
        <begin position="26"/>
        <end position="207"/>
    </location>
</feature>
<organism evidence="10">
    <name type="scientific">Anisakis simplex</name>
    <name type="common">Herring worm</name>
    <dbReference type="NCBI Taxonomy" id="6269"/>
    <lineage>
        <taxon>Eukaryota</taxon>
        <taxon>Metazoa</taxon>
        <taxon>Ecdysozoa</taxon>
        <taxon>Nematoda</taxon>
        <taxon>Chromadorea</taxon>
        <taxon>Rhabditida</taxon>
        <taxon>Spirurina</taxon>
        <taxon>Ascaridomorpha</taxon>
        <taxon>Ascaridoidea</taxon>
        <taxon>Anisakidae</taxon>
        <taxon>Anisakis</taxon>
        <taxon>Anisakis simplex complex</taxon>
    </lineage>
</organism>
<feature type="disulfide bond" evidence="2">
    <location>
        <begin position="529"/>
        <end position="538"/>
    </location>
</feature>
<dbReference type="PROSITE" id="PS01186">
    <property type="entry name" value="EGF_2"/>
    <property type="match status" value="1"/>
</dbReference>
<feature type="signal peptide" evidence="5">
    <location>
        <begin position="1"/>
        <end position="19"/>
    </location>
</feature>
<evidence type="ECO:0000256" key="3">
    <source>
        <dbReference type="SAM" id="MobiDB-lite"/>
    </source>
</evidence>
<feature type="domain" description="Laminin G" evidence="6">
    <location>
        <begin position="928"/>
        <end position="1113"/>
    </location>
</feature>
<evidence type="ECO:0000313" key="9">
    <source>
        <dbReference type="Proteomes" id="UP000267096"/>
    </source>
</evidence>
<dbReference type="PROSITE" id="PS00022">
    <property type="entry name" value="EGF_1"/>
    <property type="match status" value="1"/>
</dbReference>
<dbReference type="Pfam" id="PF02210">
    <property type="entry name" value="Laminin_G_2"/>
    <property type="match status" value="1"/>
</dbReference>
<dbReference type="Gene3D" id="2.60.120.200">
    <property type="match status" value="2"/>
</dbReference>
<feature type="region of interest" description="Disordered" evidence="3">
    <location>
        <begin position="1453"/>
        <end position="1474"/>
    </location>
</feature>
<feature type="region of interest" description="Disordered" evidence="3">
    <location>
        <begin position="1564"/>
        <end position="1621"/>
    </location>
</feature>
<dbReference type="WBParaSite" id="ASIM_0001085901-mRNA-1">
    <property type="protein sequence ID" value="ASIM_0001085901-mRNA-1"/>
    <property type="gene ID" value="ASIM_0001085901"/>
</dbReference>
<dbReference type="InterPro" id="IPR000742">
    <property type="entry name" value="EGF"/>
</dbReference>
<dbReference type="SMART" id="SM00282">
    <property type="entry name" value="LamG"/>
    <property type="match status" value="2"/>
</dbReference>
<evidence type="ECO:0000256" key="5">
    <source>
        <dbReference type="SAM" id="SignalP"/>
    </source>
</evidence>
<dbReference type="PROSITE" id="PS50025">
    <property type="entry name" value="LAM_G_DOMAIN"/>
    <property type="match status" value="3"/>
</dbReference>
<evidence type="ECO:0000256" key="2">
    <source>
        <dbReference type="PROSITE-ProRule" id="PRU00076"/>
    </source>
</evidence>
<dbReference type="PANTHER" id="PTHR15036">
    <property type="entry name" value="PIKACHURIN-LIKE PROTEIN"/>
    <property type="match status" value="1"/>
</dbReference>
<evidence type="ECO:0000256" key="4">
    <source>
        <dbReference type="SAM" id="Phobius"/>
    </source>
</evidence>
<feature type="compositionally biased region" description="Polar residues" evidence="3">
    <location>
        <begin position="1574"/>
        <end position="1585"/>
    </location>
</feature>
<feature type="domain" description="Laminin G" evidence="6">
    <location>
        <begin position="722"/>
        <end position="880"/>
    </location>
</feature>
<reference evidence="10" key="1">
    <citation type="submission" date="2016-04" db="UniProtKB">
        <authorList>
            <consortium name="WormBaseParasite"/>
        </authorList>
    </citation>
    <scope>IDENTIFICATION</scope>
</reference>
<feature type="transmembrane region" description="Helical" evidence="4">
    <location>
        <begin position="1423"/>
        <end position="1445"/>
    </location>
</feature>
<evidence type="ECO:0000259" key="7">
    <source>
        <dbReference type="PROSITE" id="PS50026"/>
    </source>
</evidence>
<evidence type="ECO:0000256" key="1">
    <source>
        <dbReference type="ARBA" id="ARBA00023157"/>
    </source>
</evidence>
<dbReference type="CDD" id="cd00110">
    <property type="entry name" value="LamG"/>
    <property type="match status" value="1"/>
</dbReference>
<dbReference type="EMBL" id="UYRR01030998">
    <property type="protein sequence ID" value="VDK42950.1"/>
    <property type="molecule type" value="Genomic_DNA"/>
</dbReference>
<dbReference type="PROSITE" id="PS50026">
    <property type="entry name" value="EGF_3"/>
    <property type="match status" value="2"/>
</dbReference>
<keyword evidence="5" id="KW-0732">Signal</keyword>
<keyword evidence="1 2" id="KW-1015">Disulfide bond</keyword>
<feature type="chain" id="PRO_5043120951" evidence="5">
    <location>
        <begin position="20"/>
        <end position="1621"/>
    </location>
</feature>
<dbReference type="PANTHER" id="PTHR15036:SF94">
    <property type="entry name" value="INTESTINAL NEUREXIN-LIKE"/>
    <property type="match status" value="1"/>
</dbReference>
<comment type="caution">
    <text evidence="2">Lacks conserved residue(s) required for the propagation of feature annotation.</text>
</comment>
<evidence type="ECO:0000313" key="10">
    <source>
        <dbReference type="WBParaSite" id="ASIM_0001085901-mRNA-1"/>
    </source>
</evidence>
<keyword evidence="4" id="KW-0812">Transmembrane</keyword>
<dbReference type="Gene3D" id="2.60.120.1000">
    <property type="match status" value="1"/>
</dbReference>
<keyword evidence="9" id="KW-1185">Reference proteome</keyword>
<dbReference type="SUPFAM" id="SSF49899">
    <property type="entry name" value="Concanavalin A-like lectins/glucanases"/>
    <property type="match status" value="3"/>
</dbReference>
<name>A0A0M3JSC0_ANISI</name>
<proteinExistence type="predicted"/>
<feature type="domain" description="EGF-like" evidence="7">
    <location>
        <begin position="500"/>
        <end position="539"/>
    </location>
</feature>
<evidence type="ECO:0000313" key="8">
    <source>
        <dbReference type="EMBL" id="VDK42950.1"/>
    </source>
</evidence>
<dbReference type="InterPro" id="IPR013320">
    <property type="entry name" value="ConA-like_dom_sf"/>
</dbReference>
<accession>A0A0M3JSC0</accession>